<dbReference type="AlphaFoldDB" id="A0A2S7KT00"/>
<dbReference type="RefSeq" id="WP_104813654.1">
    <property type="nucleotide sequence ID" value="NZ_MQUB01000001.1"/>
</dbReference>
<dbReference type="Proteomes" id="UP000239800">
    <property type="component" value="Unassembled WGS sequence"/>
</dbReference>
<gene>
    <name evidence="1" type="ORF">BST85_12965</name>
</gene>
<dbReference type="OrthoDB" id="287704at2"/>
<keyword evidence="2" id="KW-1185">Reference proteome</keyword>
<dbReference type="EMBL" id="MQUB01000001">
    <property type="protein sequence ID" value="PQB05708.1"/>
    <property type="molecule type" value="Genomic_DNA"/>
</dbReference>
<organism evidence="1 2">
    <name type="scientific">Aureitalea marina</name>
    <dbReference type="NCBI Taxonomy" id="930804"/>
    <lineage>
        <taxon>Bacteria</taxon>
        <taxon>Pseudomonadati</taxon>
        <taxon>Bacteroidota</taxon>
        <taxon>Flavobacteriia</taxon>
        <taxon>Flavobacteriales</taxon>
        <taxon>Flavobacteriaceae</taxon>
        <taxon>Aureitalea</taxon>
    </lineage>
</organism>
<evidence type="ECO:0000313" key="1">
    <source>
        <dbReference type="EMBL" id="PQB05708.1"/>
    </source>
</evidence>
<evidence type="ECO:0000313" key="2">
    <source>
        <dbReference type="Proteomes" id="UP000239800"/>
    </source>
</evidence>
<name>A0A2S7KT00_9FLAO</name>
<comment type="caution">
    <text evidence="1">The sequence shown here is derived from an EMBL/GenBank/DDBJ whole genome shotgun (WGS) entry which is preliminary data.</text>
</comment>
<reference evidence="1 2" key="1">
    <citation type="submission" date="2016-11" db="EMBL/GenBank/DDBJ databases">
        <title>Trade-off between light-utilization and light-protection in marine flavobacteria.</title>
        <authorList>
            <person name="Kumagai Y."/>
        </authorList>
    </citation>
    <scope>NUCLEOTIDE SEQUENCE [LARGE SCALE GENOMIC DNA]</scope>
    <source>
        <strain evidence="1 2">NBRC 107741</strain>
    </source>
</reference>
<proteinExistence type="predicted"/>
<sequence length="99" mass="11827">MISCEHLQELEKAVREDKIDILQTGDWWNSGSNQSIYFKCYLDQTEILRRFQFPEFVKYREWSGRTAGHEAGFYCEKCQSSVVGNHPRYAENIWPRPNY</sequence>
<accession>A0A2S7KT00</accession>
<protein>
    <submittedName>
        <fullName evidence="1">Uncharacterized protein</fullName>
    </submittedName>
</protein>